<evidence type="ECO:0000256" key="1">
    <source>
        <dbReference type="SAM" id="MobiDB-lite"/>
    </source>
</evidence>
<evidence type="ECO:0000313" key="2">
    <source>
        <dbReference type="EMBL" id="MQM13091.1"/>
    </source>
</evidence>
<reference evidence="2" key="1">
    <citation type="submission" date="2017-07" db="EMBL/GenBank/DDBJ databases">
        <title>Taro Niue Genome Assembly and Annotation.</title>
        <authorList>
            <person name="Atibalentja N."/>
            <person name="Keating K."/>
            <person name="Fields C.J."/>
        </authorList>
    </citation>
    <scope>NUCLEOTIDE SEQUENCE</scope>
    <source>
        <strain evidence="2">Niue_2</strain>
        <tissue evidence="2">Leaf</tissue>
    </source>
</reference>
<accession>A0A843X3K5</accession>
<organism evidence="2 3">
    <name type="scientific">Colocasia esculenta</name>
    <name type="common">Wild taro</name>
    <name type="synonym">Arum esculentum</name>
    <dbReference type="NCBI Taxonomy" id="4460"/>
    <lineage>
        <taxon>Eukaryota</taxon>
        <taxon>Viridiplantae</taxon>
        <taxon>Streptophyta</taxon>
        <taxon>Embryophyta</taxon>
        <taxon>Tracheophyta</taxon>
        <taxon>Spermatophyta</taxon>
        <taxon>Magnoliopsida</taxon>
        <taxon>Liliopsida</taxon>
        <taxon>Araceae</taxon>
        <taxon>Aroideae</taxon>
        <taxon>Colocasieae</taxon>
        <taxon>Colocasia</taxon>
    </lineage>
</organism>
<gene>
    <name evidence="2" type="ORF">Taro_046013</name>
</gene>
<protein>
    <submittedName>
        <fullName evidence="2">Uncharacterized protein</fullName>
    </submittedName>
</protein>
<dbReference type="EMBL" id="NMUH01005559">
    <property type="protein sequence ID" value="MQM13091.1"/>
    <property type="molecule type" value="Genomic_DNA"/>
</dbReference>
<comment type="caution">
    <text evidence="2">The sequence shown here is derived from an EMBL/GenBank/DDBJ whole genome shotgun (WGS) entry which is preliminary data.</text>
</comment>
<dbReference type="AlphaFoldDB" id="A0A843X3K5"/>
<dbReference type="Proteomes" id="UP000652761">
    <property type="component" value="Unassembled WGS sequence"/>
</dbReference>
<name>A0A843X3K5_COLES</name>
<evidence type="ECO:0000313" key="3">
    <source>
        <dbReference type="Proteomes" id="UP000652761"/>
    </source>
</evidence>
<keyword evidence="3" id="KW-1185">Reference proteome</keyword>
<sequence>MNLELAGVVWRSSWWLESRRSSIPSSSSSPVHLLRPAQTTFLKPIKGNSRTFVKELEVPSGAGLWRWRFGGSSCRGALAMEELSGSDLGGPGRGQEEQKRQGVLLGRTS</sequence>
<feature type="region of interest" description="Disordered" evidence="1">
    <location>
        <begin position="83"/>
        <end position="109"/>
    </location>
</feature>
<proteinExistence type="predicted"/>